<comment type="subcellular location">
    <subcellularLocation>
        <location evidence="1">Nucleus</location>
    </subcellularLocation>
</comment>
<dbReference type="GO" id="GO:0005634">
    <property type="term" value="C:nucleus"/>
    <property type="evidence" value="ECO:0007669"/>
    <property type="project" value="UniProtKB-SubCell"/>
</dbReference>
<dbReference type="SMART" id="SM01255">
    <property type="entry name" value="KNOX1"/>
    <property type="match status" value="1"/>
</dbReference>
<dbReference type="Pfam" id="PF03791">
    <property type="entry name" value="KNOX2"/>
    <property type="match status" value="1"/>
</dbReference>
<reference evidence="5 6" key="1">
    <citation type="submission" date="2020-10" db="EMBL/GenBank/DDBJ databases">
        <title>The Coptis chinensis genome and diversification of protoberbering-type alkaloids.</title>
        <authorList>
            <person name="Wang B."/>
            <person name="Shu S."/>
            <person name="Song C."/>
            <person name="Liu Y."/>
        </authorList>
    </citation>
    <scope>NUCLEOTIDE SEQUENCE [LARGE SCALE GENOMIC DNA]</scope>
    <source>
        <strain evidence="5">HL-2020</strain>
        <tissue evidence="5">Leaf</tissue>
    </source>
</reference>
<accession>A0A835MA75</accession>
<dbReference type="GO" id="GO:0003677">
    <property type="term" value="F:DNA binding"/>
    <property type="evidence" value="ECO:0007669"/>
    <property type="project" value="InterPro"/>
</dbReference>
<evidence type="ECO:0000313" key="5">
    <source>
        <dbReference type="EMBL" id="KAF9625253.1"/>
    </source>
</evidence>
<dbReference type="SMART" id="SM01256">
    <property type="entry name" value="KNOX2"/>
    <property type="match status" value="1"/>
</dbReference>
<evidence type="ECO:0000256" key="2">
    <source>
        <dbReference type="ARBA" id="ARBA00023242"/>
    </source>
</evidence>
<dbReference type="AlphaFoldDB" id="A0A835MA75"/>
<sequence length="210" mass="23864">MEGESNTNTVRLIEEAADIEMLKSRISSHPLYGVLVDYHMECLKMSLGHMEEAGENAQRKAPNKANKSNNLSDLDHFMQAYSNALKELKEAMKEPLQETTTFINNMHSQLKELMTTTPATTPTSSGMLDHNQAIKTSKEKITGKAYTISSAKAKFADIYFSCGQEWKKTECLGRKSMMKVQEPLCTFSVLNVYWFISSRNLMYFFKELTC</sequence>
<dbReference type="InterPro" id="IPR005540">
    <property type="entry name" value="KNOX1"/>
</dbReference>
<protein>
    <submittedName>
        <fullName evidence="5">Uncharacterized protein</fullName>
    </submittedName>
</protein>
<dbReference type="PANTHER" id="PTHR48452">
    <property type="entry name" value="FUSED COMPOUND LEAF 1"/>
    <property type="match status" value="1"/>
</dbReference>
<keyword evidence="6" id="KW-1185">Reference proteome</keyword>
<name>A0A835MA75_9MAGN</name>
<dbReference type="PANTHER" id="PTHR48452:SF1">
    <property type="entry name" value="FUSED COMPOUND LEAF 1"/>
    <property type="match status" value="1"/>
</dbReference>
<comment type="caution">
    <text evidence="5">The sequence shown here is derived from an EMBL/GenBank/DDBJ whole genome shotgun (WGS) entry which is preliminary data.</text>
</comment>
<evidence type="ECO:0000259" key="4">
    <source>
        <dbReference type="SMART" id="SM01256"/>
    </source>
</evidence>
<keyword evidence="2" id="KW-0539">Nucleus</keyword>
<proteinExistence type="predicted"/>
<feature type="domain" description="KNOX1" evidence="3">
    <location>
        <begin position="20"/>
        <end position="63"/>
    </location>
</feature>
<evidence type="ECO:0000313" key="6">
    <source>
        <dbReference type="Proteomes" id="UP000631114"/>
    </source>
</evidence>
<feature type="domain" description="KNOX2" evidence="4">
    <location>
        <begin position="64"/>
        <end position="115"/>
    </location>
</feature>
<evidence type="ECO:0000259" key="3">
    <source>
        <dbReference type="SMART" id="SM01255"/>
    </source>
</evidence>
<organism evidence="5 6">
    <name type="scientific">Coptis chinensis</name>
    <dbReference type="NCBI Taxonomy" id="261450"/>
    <lineage>
        <taxon>Eukaryota</taxon>
        <taxon>Viridiplantae</taxon>
        <taxon>Streptophyta</taxon>
        <taxon>Embryophyta</taxon>
        <taxon>Tracheophyta</taxon>
        <taxon>Spermatophyta</taxon>
        <taxon>Magnoliopsida</taxon>
        <taxon>Ranunculales</taxon>
        <taxon>Ranunculaceae</taxon>
        <taxon>Coptidoideae</taxon>
        <taxon>Coptis</taxon>
    </lineage>
</organism>
<evidence type="ECO:0000256" key="1">
    <source>
        <dbReference type="ARBA" id="ARBA00004123"/>
    </source>
</evidence>
<gene>
    <name evidence="5" type="ORF">IFM89_020839</name>
</gene>
<dbReference type="Proteomes" id="UP000631114">
    <property type="component" value="Unassembled WGS sequence"/>
</dbReference>
<dbReference type="OrthoDB" id="1704693at2759"/>
<dbReference type="EMBL" id="JADFTS010000001">
    <property type="protein sequence ID" value="KAF9625253.1"/>
    <property type="molecule type" value="Genomic_DNA"/>
</dbReference>
<dbReference type="InterPro" id="IPR005541">
    <property type="entry name" value="KNOX2"/>
</dbReference>